<dbReference type="RefSeq" id="XP_033398893.1">
    <property type="nucleotide sequence ID" value="XM_033536242.1"/>
</dbReference>
<proteinExistence type="predicted"/>
<feature type="transmembrane region" description="Helical" evidence="1">
    <location>
        <begin position="419"/>
        <end position="444"/>
    </location>
</feature>
<dbReference type="OrthoDB" id="5357734at2759"/>
<keyword evidence="3" id="KW-1185">Reference proteome</keyword>
<name>A0A6A6BKT3_9PEZI</name>
<sequence length="493" mass="53278">SKPWLTGILKRIPYLGLLSLLTATLCAVATLAILVSSNSKDIKAWPSKAHPLQPTVIVAILSAVANSTLRYALAESLTLFWWNKALSGDSSLKDLHLSWAYASSFQRSLFSGRRFNTIALACIITTLVTFDGPLLQRSSSVATRSIVQDMTFDAPVTFDPLPRGYSGQKSLRGSNVTSLSLPFARVAKEFQARDDMHLDIKGCKGVCKTDIHATGLDVQCSQGTAPYNITLDREAWGTEVDIGGISFSREDSDAGAFNATVRYKNEAVCTGLLQTIHCTFRLATVSYPITIANGTVSLRPAGLNDTVAVLPPFAEFHGISDQLTTLGGVVLLADQLYKSEIAMLITVPIFSLKSNGSMSFTHLNSTDGCNVTYLNPMPDIQSGLRELMFRTALSLSNSSFTQAVPGTDEFNLNVYNTNYYYLVAGLCLIVANALAILPLFLGWWHLGRAFSMSPLEIAKAFGSPLLAKAGSNKEADDMVRGLDDTKVQYGAVA</sequence>
<dbReference type="PANTHER" id="PTHR37576:SF2">
    <property type="entry name" value="DEFECT AT LOW TEMPERATURE PROTEIN 1"/>
    <property type="match status" value="1"/>
</dbReference>
<organism evidence="2 3">
    <name type="scientific">Aplosporella prunicola CBS 121167</name>
    <dbReference type="NCBI Taxonomy" id="1176127"/>
    <lineage>
        <taxon>Eukaryota</taxon>
        <taxon>Fungi</taxon>
        <taxon>Dikarya</taxon>
        <taxon>Ascomycota</taxon>
        <taxon>Pezizomycotina</taxon>
        <taxon>Dothideomycetes</taxon>
        <taxon>Dothideomycetes incertae sedis</taxon>
        <taxon>Botryosphaeriales</taxon>
        <taxon>Aplosporellaceae</taxon>
        <taxon>Aplosporella</taxon>
    </lineage>
</organism>
<dbReference type="GeneID" id="54293738"/>
<keyword evidence="1" id="KW-0812">Transmembrane</keyword>
<feature type="non-terminal residue" evidence="2">
    <location>
        <position position="1"/>
    </location>
</feature>
<accession>A0A6A6BKT3</accession>
<dbReference type="AlphaFoldDB" id="A0A6A6BKT3"/>
<reference evidence="2" key="1">
    <citation type="journal article" date="2020" name="Stud. Mycol.">
        <title>101 Dothideomycetes genomes: a test case for predicting lifestyles and emergence of pathogens.</title>
        <authorList>
            <person name="Haridas S."/>
            <person name="Albert R."/>
            <person name="Binder M."/>
            <person name="Bloem J."/>
            <person name="Labutti K."/>
            <person name="Salamov A."/>
            <person name="Andreopoulos B."/>
            <person name="Baker S."/>
            <person name="Barry K."/>
            <person name="Bills G."/>
            <person name="Bluhm B."/>
            <person name="Cannon C."/>
            <person name="Castanera R."/>
            <person name="Culley D."/>
            <person name="Daum C."/>
            <person name="Ezra D."/>
            <person name="Gonzalez J."/>
            <person name="Henrissat B."/>
            <person name="Kuo A."/>
            <person name="Liang C."/>
            <person name="Lipzen A."/>
            <person name="Lutzoni F."/>
            <person name="Magnuson J."/>
            <person name="Mondo S."/>
            <person name="Nolan M."/>
            <person name="Ohm R."/>
            <person name="Pangilinan J."/>
            <person name="Park H.-J."/>
            <person name="Ramirez L."/>
            <person name="Alfaro M."/>
            <person name="Sun H."/>
            <person name="Tritt A."/>
            <person name="Yoshinaga Y."/>
            <person name="Zwiers L.-H."/>
            <person name="Turgeon B."/>
            <person name="Goodwin S."/>
            <person name="Spatafora J."/>
            <person name="Crous P."/>
            <person name="Grigoriev I."/>
        </authorList>
    </citation>
    <scope>NUCLEOTIDE SEQUENCE</scope>
    <source>
        <strain evidence="2">CBS 121167</strain>
    </source>
</reference>
<evidence type="ECO:0000256" key="1">
    <source>
        <dbReference type="SAM" id="Phobius"/>
    </source>
</evidence>
<dbReference type="Proteomes" id="UP000799438">
    <property type="component" value="Unassembled WGS sequence"/>
</dbReference>
<evidence type="ECO:0000313" key="3">
    <source>
        <dbReference type="Proteomes" id="UP000799438"/>
    </source>
</evidence>
<feature type="non-terminal residue" evidence="2">
    <location>
        <position position="493"/>
    </location>
</feature>
<feature type="transmembrane region" description="Helical" evidence="1">
    <location>
        <begin position="12"/>
        <end position="35"/>
    </location>
</feature>
<evidence type="ECO:0000313" key="2">
    <source>
        <dbReference type="EMBL" id="KAF2143181.1"/>
    </source>
</evidence>
<dbReference type="PANTHER" id="PTHR37576">
    <property type="entry name" value="DEFECT AT LOW TEMPERATURE PROTEIN 1"/>
    <property type="match status" value="1"/>
</dbReference>
<keyword evidence="1" id="KW-1133">Transmembrane helix</keyword>
<dbReference type="EMBL" id="ML995482">
    <property type="protein sequence ID" value="KAF2143181.1"/>
    <property type="molecule type" value="Genomic_DNA"/>
</dbReference>
<feature type="transmembrane region" description="Helical" evidence="1">
    <location>
        <begin position="55"/>
        <end position="73"/>
    </location>
</feature>
<protein>
    <submittedName>
        <fullName evidence="2">Uncharacterized protein</fullName>
    </submittedName>
</protein>
<keyword evidence="1" id="KW-0472">Membrane</keyword>
<dbReference type="Pfam" id="PF11374">
    <property type="entry name" value="DUF3176"/>
    <property type="match status" value="1"/>
</dbReference>
<dbReference type="InterPro" id="IPR021514">
    <property type="entry name" value="DUF3176"/>
</dbReference>
<gene>
    <name evidence="2" type="ORF">K452DRAFT_215651</name>
</gene>